<dbReference type="PATRIC" id="fig|1268236.3.peg.3687"/>
<gene>
    <name evidence="1" type="ORF">G113_18984</name>
</gene>
<comment type="caution">
    <text evidence="1">The sequence shown here is derived from an EMBL/GenBank/DDBJ whole genome shotgun (WGS) entry which is preliminary data.</text>
</comment>
<evidence type="ECO:0000313" key="1">
    <source>
        <dbReference type="EMBL" id="EOD53552.1"/>
    </source>
</evidence>
<dbReference type="AlphaFoldDB" id="R1F142"/>
<accession>R1F142</accession>
<dbReference type="EMBL" id="AQGQ01000204">
    <property type="protein sequence ID" value="EOD53552.1"/>
    <property type="molecule type" value="Genomic_DNA"/>
</dbReference>
<sequence length="139" mass="15017">MPADGSLFLAWSPQVRESPPSELATIMGADPDHPARGSMNKYQVFATLEAPDAFTLLDMAAADFFRDKQTLLAQGLEVMGEPILAPDARTAANTYQDYLINPSLPYGGPAAHGTFIYLLLHAPGYLARESRGDAELTHP</sequence>
<dbReference type="Proteomes" id="UP000013526">
    <property type="component" value="Unassembled WGS sequence"/>
</dbReference>
<proteinExistence type="predicted"/>
<reference evidence="1 2" key="1">
    <citation type="journal article" date="2013" name="Genome Announc.">
        <title>Draft Genome Sequence of Aeromonas molluscorum Strain 848TT, Isolated from Bivalve Molluscs.</title>
        <authorList>
            <person name="Spataro N."/>
            <person name="Farfan M."/>
            <person name="Albarral V."/>
            <person name="Sanglas A."/>
            <person name="Loren J.G."/>
            <person name="Fuste M.C."/>
            <person name="Bosch E."/>
        </authorList>
    </citation>
    <scope>NUCLEOTIDE SEQUENCE [LARGE SCALE GENOMIC DNA]</scope>
    <source>
        <strain evidence="1 2">848</strain>
    </source>
</reference>
<evidence type="ECO:0000313" key="2">
    <source>
        <dbReference type="Proteomes" id="UP000013526"/>
    </source>
</evidence>
<organism evidence="1 2">
    <name type="scientific">Aeromonas molluscorum 848</name>
    <dbReference type="NCBI Taxonomy" id="1268236"/>
    <lineage>
        <taxon>Bacteria</taxon>
        <taxon>Pseudomonadati</taxon>
        <taxon>Pseudomonadota</taxon>
        <taxon>Gammaproteobacteria</taxon>
        <taxon>Aeromonadales</taxon>
        <taxon>Aeromonadaceae</taxon>
        <taxon>Aeromonas</taxon>
    </lineage>
</organism>
<protein>
    <submittedName>
        <fullName evidence="1">Uncharacterized protein</fullName>
    </submittedName>
</protein>
<name>R1F142_9GAMM</name>
<keyword evidence="2" id="KW-1185">Reference proteome</keyword>